<dbReference type="Proteomes" id="UP001196413">
    <property type="component" value="Unassembled WGS sequence"/>
</dbReference>
<evidence type="ECO:0000313" key="2">
    <source>
        <dbReference type="Proteomes" id="UP001196413"/>
    </source>
</evidence>
<reference evidence="1" key="1">
    <citation type="submission" date="2021-06" db="EMBL/GenBank/DDBJ databases">
        <title>Parelaphostrongylus tenuis whole genome reference sequence.</title>
        <authorList>
            <person name="Garwood T.J."/>
            <person name="Larsen P.A."/>
            <person name="Fountain-Jones N.M."/>
            <person name="Garbe J.R."/>
            <person name="Macchietto M.G."/>
            <person name="Kania S.A."/>
            <person name="Gerhold R.W."/>
            <person name="Richards J.E."/>
            <person name="Wolf T.M."/>
        </authorList>
    </citation>
    <scope>NUCLEOTIDE SEQUENCE</scope>
    <source>
        <strain evidence="1">MNPRO001-30</strain>
        <tissue evidence="1">Meninges</tissue>
    </source>
</reference>
<comment type="caution">
    <text evidence="1">The sequence shown here is derived from an EMBL/GenBank/DDBJ whole genome shotgun (WGS) entry which is preliminary data.</text>
</comment>
<accession>A0AAD5MV28</accession>
<evidence type="ECO:0000313" key="1">
    <source>
        <dbReference type="EMBL" id="KAJ1365100.1"/>
    </source>
</evidence>
<dbReference type="AlphaFoldDB" id="A0AAD5MV28"/>
<organism evidence="1 2">
    <name type="scientific">Parelaphostrongylus tenuis</name>
    <name type="common">Meningeal worm</name>
    <dbReference type="NCBI Taxonomy" id="148309"/>
    <lineage>
        <taxon>Eukaryota</taxon>
        <taxon>Metazoa</taxon>
        <taxon>Ecdysozoa</taxon>
        <taxon>Nematoda</taxon>
        <taxon>Chromadorea</taxon>
        <taxon>Rhabditida</taxon>
        <taxon>Rhabditina</taxon>
        <taxon>Rhabditomorpha</taxon>
        <taxon>Strongyloidea</taxon>
        <taxon>Metastrongylidae</taxon>
        <taxon>Parelaphostrongylus</taxon>
    </lineage>
</organism>
<gene>
    <name evidence="1" type="ORF">KIN20_025324</name>
</gene>
<name>A0AAD5MV28_PARTN</name>
<protein>
    <submittedName>
        <fullName evidence="1">Uncharacterized protein</fullName>
    </submittedName>
</protein>
<dbReference type="EMBL" id="JAHQIW010005173">
    <property type="protein sequence ID" value="KAJ1365100.1"/>
    <property type="molecule type" value="Genomic_DNA"/>
</dbReference>
<proteinExistence type="predicted"/>
<sequence>MSTFYVSGPSTDVATDSALGTYTRVEIETINKIINGLLEVSDHPRDGNGFAARHLHEGDDALADLRVVLVSSSASKDL</sequence>
<keyword evidence="2" id="KW-1185">Reference proteome</keyword>